<keyword evidence="6 10" id="KW-0560">Oxidoreductase</keyword>
<evidence type="ECO:0000256" key="5">
    <source>
        <dbReference type="ARBA" id="ARBA00022723"/>
    </source>
</evidence>
<gene>
    <name evidence="11" type="ORF">GLOTRDRAFT_46434</name>
</gene>
<feature type="binding site" description="axial binding residue" evidence="9">
    <location>
        <position position="434"/>
    </location>
    <ligand>
        <name>heme</name>
        <dbReference type="ChEBI" id="CHEBI:30413"/>
    </ligand>
    <ligandPart>
        <name>Fe</name>
        <dbReference type="ChEBI" id="CHEBI:18248"/>
    </ligandPart>
</feature>
<keyword evidence="5 9" id="KW-0479">Metal-binding</keyword>
<dbReference type="PRINTS" id="PR00385">
    <property type="entry name" value="P450"/>
</dbReference>
<dbReference type="Proteomes" id="UP000030669">
    <property type="component" value="Unassembled WGS sequence"/>
</dbReference>
<dbReference type="OMA" id="DKWERYA"/>
<dbReference type="RefSeq" id="XP_007868674.1">
    <property type="nucleotide sequence ID" value="XM_007870483.1"/>
</dbReference>
<dbReference type="AlphaFoldDB" id="S7RIV0"/>
<dbReference type="GO" id="GO:0004497">
    <property type="term" value="F:monooxygenase activity"/>
    <property type="evidence" value="ECO:0007669"/>
    <property type="project" value="UniProtKB-KW"/>
</dbReference>
<comment type="cofactor">
    <cofactor evidence="1 9">
        <name>heme</name>
        <dbReference type="ChEBI" id="CHEBI:30413"/>
    </cofactor>
</comment>
<sequence length="498" mass="56368">GNVRQIVRQNNVEVLLAWAAEFGSVFRFRSLMGRDKLIVSDPRLVQYVLGTATYDFPKPAWLRAFSRAFLGPDIVCSEGNDHKRQRKVISPAFGHTEVRALFPVFRSVAVNLGNKWHDIVQDCSDQTCIDVHDWLSRATLDAIGEAAFEMHLGTMGNPHSELAEIYRNFNVDSTPASRRLLNAVLDFIPVSLIFPVLNRLPLKQIVVLQEHKKWADRVARELVSWKMAEFREGKGKRDVFSLLVKANASMQTERRLTKEEFYAQMSTMFFAGHDTIASTLTWALWLLASHEEAQSRLREEIKNARSAARVRGVDELEFTDIENMAYLQAFLKETLRLYPTVFQTSRVASKDSVLPLSRAIETTDGRTIDQIHVPAGTEIIIAIGSYNRDKTIWGDDANEFNPDRWLKGEVAVKHGNPIGVIGNLLTFSSGTRACIGWRFAMAEMQSFLVELIDRFEIRPQHSKQRVCQWGDNLTSTLVDGEEDKGAELNLSVSLASRD</sequence>
<evidence type="ECO:0000256" key="6">
    <source>
        <dbReference type="ARBA" id="ARBA00023002"/>
    </source>
</evidence>
<dbReference type="Pfam" id="PF00067">
    <property type="entry name" value="p450"/>
    <property type="match status" value="1"/>
</dbReference>
<comment type="pathway">
    <text evidence="2">Secondary metabolite biosynthesis.</text>
</comment>
<dbReference type="GO" id="GO:0020037">
    <property type="term" value="F:heme binding"/>
    <property type="evidence" value="ECO:0007669"/>
    <property type="project" value="InterPro"/>
</dbReference>
<dbReference type="eggNOG" id="KOG0157">
    <property type="taxonomic scope" value="Eukaryota"/>
</dbReference>
<dbReference type="GeneID" id="19306435"/>
<dbReference type="InterPro" id="IPR001128">
    <property type="entry name" value="Cyt_P450"/>
</dbReference>
<evidence type="ECO:0000256" key="9">
    <source>
        <dbReference type="PIRSR" id="PIRSR602401-1"/>
    </source>
</evidence>
<dbReference type="PANTHER" id="PTHR24305:SF166">
    <property type="entry name" value="CYTOCHROME P450 12A4, MITOCHONDRIAL-RELATED"/>
    <property type="match status" value="1"/>
</dbReference>
<keyword evidence="12" id="KW-1185">Reference proteome</keyword>
<dbReference type="InterPro" id="IPR036396">
    <property type="entry name" value="Cyt_P450_sf"/>
</dbReference>
<dbReference type="PANTHER" id="PTHR24305">
    <property type="entry name" value="CYTOCHROME P450"/>
    <property type="match status" value="1"/>
</dbReference>
<dbReference type="PRINTS" id="PR00463">
    <property type="entry name" value="EP450I"/>
</dbReference>
<dbReference type="GO" id="GO:0005506">
    <property type="term" value="F:iron ion binding"/>
    <property type="evidence" value="ECO:0007669"/>
    <property type="project" value="InterPro"/>
</dbReference>
<dbReference type="EMBL" id="KB469307">
    <property type="protein sequence ID" value="EPQ52509.1"/>
    <property type="molecule type" value="Genomic_DNA"/>
</dbReference>
<accession>S7RIV0</accession>
<dbReference type="GO" id="GO:0016705">
    <property type="term" value="F:oxidoreductase activity, acting on paired donors, with incorporation or reduction of molecular oxygen"/>
    <property type="evidence" value="ECO:0007669"/>
    <property type="project" value="InterPro"/>
</dbReference>
<proteinExistence type="inferred from homology"/>
<keyword evidence="4 9" id="KW-0349">Heme</keyword>
<evidence type="ECO:0000256" key="10">
    <source>
        <dbReference type="RuleBase" id="RU000461"/>
    </source>
</evidence>
<dbReference type="HOGENOM" id="CLU_001570_5_11_1"/>
<dbReference type="InterPro" id="IPR002401">
    <property type="entry name" value="Cyt_P450_E_grp-I"/>
</dbReference>
<evidence type="ECO:0000256" key="1">
    <source>
        <dbReference type="ARBA" id="ARBA00001971"/>
    </source>
</evidence>
<dbReference type="CDD" id="cd11069">
    <property type="entry name" value="CYP_FUM15-like"/>
    <property type="match status" value="1"/>
</dbReference>
<protein>
    <submittedName>
        <fullName evidence="11">Cytochrome P450</fullName>
    </submittedName>
</protein>
<dbReference type="InterPro" id="IPR017972">
    <property type="entry name" value="Cyt_P450_CS"/>
</dbReference>
<reference evidence="11 12" key="1">
    <citation type="journal article" date="2012" name="Science">
        <title>The Paleozoic origin of enzymatic lignin decomposition reconstructed from 31 fungal genomes.</title>
        <authorList>
            <person name="Floudas D."/>
            <person name="Binder M."/>
            <person name="Riley R."/>
            <person name="Barry K."/>
            <person name="Blanchette R.A."/>
            <person name="Henrissat B."/>
            <person name="Martinez A.T."/>
            <person name="Otillar R."/>
            <person name="Spatafora J.W."/>
            <person name="Yadav J.S."/>
            <person name="Aerts A."/>
            <person name="Benoit I."/>
            <person name="Boyd A."/>
            <person name="Carlson A."/>
            <person name="Copeland A."/>
            <person name="Coutinho P.M."/>
            <person name="de Vries R.P."/>
            <person name="Ferreira P."/>
            <person name="Findley K."/>
            <person name="Foster B."/>
            <person name="Gaskell J."/>
            <person name="Glotzer D."/>
            <person name="Gorecki P."/>
            <person name="Heitman J."/>
            <person name="Hesse C."/>
            <person name="Hori C."/>
            <person name="Igarashi K."/>
            <person name="Jurgens J.A."/>
            <person name="Kallen N."/>
            <person name="Kersten P."/>
            <person name="Kohler A."/>
            <person name="Kuees U."/>
            <person name="Kumar T.K.A."/>
            <person name="Kuo A."/>
            <person name="LaButti K."/>
            <person name="Larrondo L.F."/>
            <person name="Lindquist E."/>
            <person name="Ling A."/>
            <person name="Lombard V."/>
            <person name="Lucas S."/>
            <person name="Lundell T."/>
            <person name="Martin R."/>
            <person name="McLaughlin D.J."/>
            <person name="Morgenstern I."/>
            <person name="Morin E."/>
            <person name="Murat C."/>
            <person name="Nagy L.G."/>
            <person name="Nolan M."/>
            <person name="Ohm R.A."/>
            <person name="Patyshakuliyeva A."/>
            <person name="Rokas A."/>
            <person name="Ruiz-Duenas F.J."/>
            <person name="Sabat G."/>
            <person name="Salamov A."/>
            <person name="Samejima M."/>
            <person name="Schmutz J."/>
            <person name="Slot J.C."/>
            <person name="St John F."/>
            <person name="Stenlid J."/>
            <person name="Sun H."/>
            <person name="Sun S."/>
            <person name="Syed K."/>
            <person name="Tsang A."/>
            <person name="Wiebenga A."/>
            <person name="Young D."/>
            <person name="Pisabarro A."/>
            <person name="Eastwood D.C."/>
            <person name="Martin F."/>
            <person name="Cullen D."/>
            <person name="Grigoriev I.V."/>
            <person name="Hibbett D.S."/>
        </authorList>
    </citation>
    <scope>NUCLEOTIDE SEQUENCE [LARGE SCALE GENOMIC DNA]</scope>
    <source>
        <strain evidence="11 12">ATCC 11539</strain>
    </source>
</reference>
<dbReference type="STRING" id="670483.S7RIV0"/>
<evidence type="ECO:0000313" key="12">
    <source>
        <dbReference type="Proteomes" id="UP000030669"/>
    </source>
</evidence>
<evidence type="ECO:0000256" key="3">
    <source>
        <dbReference type="ARBA" id="ARBA00010617"/>
    </source>
</evidence>
<dbReference type="KEGG" id="gtr:GLOTRDRAFT_46434"/>
<keyword evidence="7 9" id="KW-0408">Iron</keyword>
<name>S7RIV0_GLOTA</name>
<dbReference type="SUPFAM" id="SSF48264">
    <property type="entry name" value="Cytochrome P450"/>
    <property type="match status" value="1"/>
</dbReference>
<evidence type="ECO:0000256" key="4">
    <source>
        <dbReference type="ARBA" id="ARBA00022617"/>
    </source>
</evidence>
<organism evidence="11 12">
    <name type="scientific">Gloeophyllum trabeum (strain ATCC 11539 / FP-39264 / Madison 617)</name>
    <name type="common">Brown rot fungus</name>
    <dbReference type="NCBI Taxonomy" id="670483"/>
    <lineage>
        <taxon>Eukaryota</taxon>
        <taxon>Fungi</taxon>
        <taxon>Dikarya</taxon>
        <taxon>Basidiomycota</taxon>
        <taxon>Agaricomycotina</taxon>
        <taxon>Agaricomycetes</taxon>
        <taxon>Gloeophyllales</taxon>
        <taxon>Gloeophyllaceae</taxon>
        <taxon>Gloeophyllum</taxon>
    </lineage>
</organism>
<dbReference type="PROSITE" id="PS00086">
    <property type="entry name" value="CYTOCHROME_P450"/>
    <property type="match status" value="1"/>
</dbReference>
<evidence type="ECO:0000313" key="11">
    <source>
        <dbReference type="EMBL" id="EPQ52509.1"/>
    </source>
</evidence>
<comment type="similarity">
    <text evidence="3 10">Belongs to the cytochrome P450 family.</text>
</comment>
<dbReference type="Gene3D" id="1.10.630.10">
    <property type="entry name" value="Cytochrome P450"/>
    <property type="match status" value="1"/>
</dbReference>
<keyword evidence="8 10" id="KW-0503">Monooxygenase</keyword>
<evidence type="ECO:0000256" key="8">
    <source>
        <dbReference type="ARBA" id="ARBA00023033"/>
    </source>
</evidence>
<evidence type="ECO:0000256" key="2">
    <source>
        <dbReference type="ARBA" id="ARBA00005179"/>
    </source>
</evidence>
<feature type="non-terminal residue" evidence="11">
    <location>
        <position position="1"/>
    </location>
</feature>
<dbReference type="InterPro" id="IPR050121">
    <property type="entry name" value="Cytochrome_P450_monoxygenase"/>
</dbReference>
<evidence type="ECO:0000256" key="7">
    <source>
        <dbReference type="ARBA" id="ARBA00023004"/>
    </source>
</evidence>
<dbReference type="OrthoDB" id="1470350at2759"/>